<dbReference type="InterPro" id="IPR058047">
    <property type="entry name" value="CPSase_preATP-grasp"/>
</dbReference>
<keyword evidence="13" id="KW-0665">Pyrimidine biosynthesis</keyword>
<dbReference type="Pfam" id="PF02142">
    <property type="entry name" value="MGS"/>
    <property type="match status" value="1"/>
</dbReference>
<dbReference type="RefSeq" id="WP_007545399.1">
    <property type="nucleotide sequence ID" value="NZ_ABZS01000002.1"/>
</dbReference>
<dbReference type="InterPro" id="IPR013815">
    <property type="entry name" value="ATP_grasp_subdomain_1"/>
</dbReference>
<feature type="domain" description="ATP-grasp" evidence="18">
    <location>
        <begin position="122"/>
        <end position="313"/>
    </location>
</feature>
<feature type="domain" description="MGS-like" evidence="19">
    <location>
        <begin position="393"/>
        <end position="530"/>
    </location>
</feature>
<comment type="cofactor">
    <cofactor evidence="1">
        <name>Mn(2+)</name>
        <dbReference type="ChEBI" id="CHEBI:29035"/>
    </cofactor>
</comment>
<dbReference type="GO" id="GO:0004088">
    <property type="term" value="F:carbamoyl-phosphate synthase (glutamine-hydrolyzing) activity"/>
    <property type="evidence" value="ECO:0007669"/>
    <property type="project" value="UniProtKB-EC"/>
</dbReference>
<dbReference type="GO" id="GO:0005737">
    <property type="term" value="C:cytoplasm"/>
    <property type="evidence" value="ECO:0007669"/>
    <property type="project" value="TreeGrafter"/>
</dbReference>
<keyword evidence="11 17" id="KW-0067">ATP-binding</keyword>
<dbReference type="InterPro" id="IPR033937">
    <property type="entry name" value="MGS_CPS_CarB"/>
</dbReference>
<dbReference type="Gene3D" id="3.30.1490.20">
    <property type="entry name" value="ATP-grasp fold, A domain"/>
    <property type="match status" value="1"/>
</dbReference>
<dbReference type="GO" id="GO:0006526">
    <property type="term" value="P:L-arginine biosynthetic process"/>
    <property type="evidence" value="ECO:0007669"/>
    <property type="project" value="UniProtKB-KW"/>
</dbReference>
<comment type="pathway">
    <text evidence="3">Amino-acid biosynthesis; L-arginine biosynthesis; carbamoyl phosphate from bicarbonate: step 1/1.</text>
</comment>
<dbReference type="AlphaFoldDB" id="C4FHL2"/>
<name>C4FHL2_9AQUI</name>
<evidence type="ECO:0000256" key="15">
    <source>
        <dbReference type="ARBA" id="ARBA00047359"/>
    </source>
</evidence>
<organism evidence="20 21">
    <name type="scientific">Sulfurihydrogenibium yellowstonense SS-5</name>
    <dbReference type="NCBI Taxonomy" id="432331"/>
    <lineage>
        <taxon>Bacteria</taxon>
        <taxon>Pseudomonadati</taxon>
        <taxon>Aquificota</taxon>
        <taxon>Aquificia</taxon>
        <taxon>Aquificales</taxon>
        <taxon>Hydrogenothermaceae</taxon>
        <taxon>Sulfurihydrogenibium</taxon>
    </lineage>
</organism>
<dbReference type="UniPathway" id="UPA00070">
    <property type="reaction ID" value="UER00115"/>
</dbReference>
<dbReference type="InterPro" id="IPR005479">
    <property type="entry name" value="CPAse_ATP-bd"/>
</dbReference>
<dbReference type="PRINTS" id="PR00098">
    <property type="entry name" value="CPSASE"/>
</dbReference>
<evidence type="ECO:0000256" key="14">
    <source>
        <dbReference type="ARBA" id="ARBA00023211"/>
    </source>
</evidence>
<evidence type="ECO:0000259" key="19">
    <source>
        <dbReference type="PROSITE" id="PS51855"/>
    </source>
</evidence>
<evidence type="ECO:0000256" key="16">
    <source>
        <dbReference type="ARBA" id="ARBA00048816"/>
    </source>
</evidence>
<dbReference type="InterPro" id="IPR005483">
    <property type="entry name" value="CPSase_dom"/>
</dbReference>
<keyword evidence="6 20" id="KW-0436">Ligase</keyword>
<evidence type="ECO:0000256" key="10">
    <source>
        <dbReference type="ARBA" id="ARBA00022741"/>
    </source>
</evidence>
<dbReference type="GO" id="GO:0006541">
    <property type="term" value="P:glutamine metabolic process"/>
    <property type="evidence" value="ECO:0007669"/>
    <property type="project" value="TreeGrafter"/>
</dbReference>
<dbReference type="Pfam" id="PF02786">
    <property type="entry name" value="CPSase_L_D2"/>
    <property type="match status" value="1"/>
</dbReference>
<comment type="pathway">
    <text evidence="2">Pyrimidine metabolism; UMP biosynthesis via de novo pathway; (S)-dihydroorotate from bicarbonate: step 1/3.</text>
</comment>
<comment type="caution">
    <text evidence="20">The sequence shown here is derived from an EMBL/GenBank/DDBJ whole genome shotgun (WGS) entry which is preliminary data.</text>
</comment>
<dbReference type="CDD" id="cd01424">
    <property type="entry name" value="MGS_CPS_II"/>
    <property type="match status" value="1"/>
</dbReference>
<dbReference type="InterPro" id="IPR011761">
    <property type="entry name" value="ATP-grasp"/>
</dbReference>
<evidence type="ECO:0000256" key="11">
    <source>
        <dbReference type="ARBA" id="ARBA00022840"/>
    </source>
</evidence>
<evidence type="ECO:0000256" key="3">
    <source>
        <dbReference type="ARBA" id="ARBA00005077"/>
    </source>
</evidence>
<evidence type="ECO:0000256" key="8">
    <source>
        <dbReference type="ARBA" id="ARBA00022723"/>
    </source>
</evidence>
<dbReference type="SMART" id="SM00851">
    <property type="entry name" value="MGS"/>
    <property type="match status" value="1"/>
</dbReference>
<dbReference type="EMBL" id="ABZS01000002">
    <property type="protein sequence ID" value="EEP61446.1"/>
    <property type="molecule type" value="Genomic_DNA"/>
</dbReference>
<keyword evidence="14" id="KW-0464">Manganese</keyword>
<dbReference type="PROSITE" id="PS00866">
    <property type="entry name" value="CPSASE_1"/>
    <property type="match status" value="1"/>
</dbReference>
<evidence type="ECO:0000256" key="4">
    <source>
        <dbReference type="ARBA" id="ARBA00009799"/>
    </source>
</evidence>
<dbReference type="PANTHER" id="PTHR11405:SF53">
    <property type="entry name" value="CARBAMOYL-PHOSPHATE SYNTHASE [AMMONIA], MITOCHONDRIAL"/>
    <property type="match status" value="1"/>
</dbReference>
<keyword evidence="9" id="KW-0677">Repeat</keyword>
<evidence type="ECO:0000256" key="7">
    <source>
        <dbReference type="ARBA" id="ARBA00022605"/>
    </source>
</evidence>
<comment type="similarity">
    <text evidence="4">Belongs to the CarB family.</text>
</comment>
<dbReference type="GO" id="GO:0005524">
    <property type="term" value="F:ATP binding"/>
    <property type="evidence" value="ECO:0007669"/>
    <property type="project" value="UniProtKB-UniRule"/>
</dbReference>
<evidence type="ECO:0000256" key="17">
    <source>
        <dbReference type="PROSITE-ProRule" id="PRU00409"/>
    </source>
</evidence>
<dbReference type="PROSITE" id="PS00867">
    <property type="entry name" value="CPSASE_2"/>
    <property type="match status" value="1"/>
</dbReference>
<gene>
    <name evidence="20" type="ORF">SULYE_0040</name>
</gene>
<evidence type="ECO:0000313" key="21">
    <source>
        <dbReference type="Proteomes" id="UP000005540"/>
    </source>
</evidence>
<dbReference type="Gene3D" id="3.30.470.20">
    <property type="entry name" value="ATP-grasp fold, B domain"/>
    <property type="match status" value="1"/>
</dbReference>
<protein>
    <submittedName>
        <fullName evidence="20">Carbamoyl-phosphate synthase large chain, C-section</fullName>
        <ecNumber evidence="20">6.3.5.5</ecNumber>
    </submittedName>
</protein>
<dbReference type="SUPFAM" id="SSF52335">
    <property type="entry name" value="Methylglyoxal synthase-like"/>
    <property type="match status" value="1"/>
</dbReference>
<evidence type="ECO:0000256" key="6">
    <source>
        <dbReference type="ARBA" id="ARBA00022598"/>
    </source>
</evidence>
<dbReference type="SUPFAM" id="SSF52440">
    <property type="entry name" value="PreATP-grasp domain"/>
    <property type="match status" value="1"/>
</dbReference>
<evidence type="ECO:0000313" key="20">
    <source>
        <dbReference type="EMBL" id="EEP61446.1"/>
    </source>
</evidence>
<dbReference type="Proteomes" id="UP000005540">
    <property type="component" value="Unassembled WGS sequence"/>
</dbReference>
<keyword evidence="8" id="KW-0479">Metal-binding</keyword>
<evidence type="ECO:0000256" key="9">
    <source>
        <dbReference type="ARBA" id="ARBA00022737"/>
    </source>
</evidence>
<dbReference type="PANTHER" id="PTHR11405">
    <property type="entry name" value="CARBAMOYLTRANSFERASE FAMILY MEMBER"/>
    <property type="match status" value="1"/>
</dbReference>
<keyword evidence="7" id="KW-0028">Amino-acid biosynthesis</keyword>
<dbReference type="FunFam" id="3.30.1490.20:FF:000001">
    <property type="entry name" value="Carbamoyl-phosphate synthase large chain"/>
    <property type="match status" value="1"/>
</dbReference>
<comment type="catalytic activity">
    <reaction evidence="15">
        <text>hydrogencarbonate + NH4(+) + 2 ATP = carbamoyl phosphate + 2 ADP + phosphate + 2 H(+)</text>
        <dbReference type="Rhea" id="RHEA:18029"/>
        <dbReference type="ChEBI" id="CHEBI:15378"/>
        <dbReference type="ChEBI" id="CHEBI:17544"/>
        <dbReference type="ChEBI" id="CHEBI:28938"/>
        <dbReference type="ChEBI" id="CHEBI:30616"/>
        <dbReference type="ChEBI" id="CHEBI:43474"/>
        <dbReference type="ChEBI" id="CHEBI:58228"/>
        <dbReference type="ChEBI" id="CHEBI:456216"/>
        <dbReference type="EC" id="6.3.4.16"/>
    </reaction>
</comment>
<comment type="catalytic activity">
    <reaction evidence="16">
        <text>hydrogencarbonate + L-glutamine + 2 ATP + H2O = carbamoyl phosphate + L-glutamate + 2 ADP + phosphate + 2 H(+)</text>
        <dbReference type="Rhea" id="RHEA:18633"/>
        <dbReference type="ChEBI" id="CHEBI:15377"/>
        <dbReference type="ChEBI" id="CHEBI:15378"/>
        <dbReference type="ChEBI" id="CHEBI:17544"/>
        <dbReference type="ChEBI" id="CHEBI:29985"/>
        <dbReference type="ChEBI" id="CHEBI:30616"/>
        <dbReference type="ChEBI" id="CHEBI:43474"/>
        <dbReference type="ChEBI" id="CHEBI:58228"/>
        <dbReference type="ChEBI" id="CHEBI:58359"/>
        <dbReference type="ChEBI" id="CHEBI:456216"/>
        <dbReference type="EC" id="6.3.5.5"/>
    </reaction>
</comment>
<keyword evidence="21" id="KW-1185">Reference proteome</keyword>
<evidence type="ECO:0000256" key="12">
    <source>
        <dbReference type="ARBA" id="ARBA00022842"/>
    </source>
</evidence>
<keyword evidence="5" id="KW-0055">Arginine biosynthesis</keyword>
<sequence length="530" mass="59028">MKQKIIILGSGPNRIGQGVEFDYACVHCVWSLREEGYEAIMVNCNPETVSTDYDTSDKLFFEPIVLEDVLNIIEKEKPFGVVVQFGGQTPLKLAKPLEKLNIPILGTSPESIDIAEDRERFRDLIIKLGIKQPESATAKSKDEAVKVAQEIGFPVLVRPSYVLGGRAMRLVYDMEELLKYIEEAVMVTEDRPILIDKFLDGSIEVDVDCVCDGEDVLVGAVMEHIEEAGIHSGDSATCIPHYTLPDEVVIKIKEQSRMLAKALNTIGLINIQYAIKDNEIYIIEANPRASRTVPFVSKAIGYPLAKIASKVMIGKKLREIVPEVFRIKDPHPATDFHSKDFKYFAVKEVVFPWNRFPEVDPLLGPEMKSTGEVMGIDEDLGLAFWKAQAAAGQLLPEKGNVFISVADKDKPYILDIAKELKNLGFNIYATTGTYKYLTQNGIEANLVNKLSEERPNIVDRIKNKEIALIINTPSGKRERSDAYYIRRAAVATKTPYFTTVRGAQAAAMAIKSYKEKGLTVKSLQEIHTGG</sequence>
<dbReference type="FunFam" id="3.30.470.20:FF:000013">
    <property type="entry name" value="Carbamoyl-phosphate synthase large chain"/>
    <property type="match status" value="1"/>
</dbReference>
<dbReference type="FunFam" id="3.40.50.20:FF:000003">
    <property type="entry name" value="Carbamoyl-phosphate synthase large chain"/>
    <property type="match status" value="1"/>
</dbReference>
<dbReference type="InterPro" id="IPR036914">
    <property type="entry name" value="MGS-like_dom_sf"/>
</dbReference>
<dbReference type="EC" id="6.3.5.5" evidence="20"/>
<dbReference type="GO" id="GO:0046872">
    <property type="term" value="F:metal ion binding"/>
    <property type="evidence" value="ECO:0007669"/>
    <property type="project" value="UniProtKB-KW"/>
</dbReference>
<dbReference type="OrthoDB" id="9804197at2"/>
<proteinExistence type="inferred from homology"/>
<accession>C4FHL2</accession>
<keyword evidence="12" id="KW-0460">Magnesium</keyword>
<dbReference type="InterPro" id="IPR016185">
    <property type="entry name" value="PreATP-grasp_dom_sf"/>
</dbReference>
<evidence type="ECO:0000259" key="18">
    <source>
        <dbReference type="PROSITE" id="PS50975"/>
    </source>
</evidence>
<dbReference type="InterPro" id="IPR011607">
    <property type="entry name" value="MGS-like_dom"/>
</dbReference>
<dbReference type="Gene3D" id="3.40.50.1380">
    <property type="entry name" value="Methylglyoxal synthase-like domain"/>
    <property type="match status" value="1"/>
</dbReference>
<dbReference type="PROSITE" id="PS50975">
    <property type="entry name" value="ATP_GRASP"/>
    <property type="match status" value="1"/>
</dbReference>
<evidence type="ECO:0000256" key="1">
    <source>
        <dbReference type="ARBA" id="ARBA00001936"/>
    </source>
</evidence>
<dbReference type="GO" id="GO:0004087">
    <property type="term" value="F:carbamoyl-phosphate synthase (ammonia) activity"/>
    <property type="evidence" value="ECO:0007669"/>
    <property type="project" value="UniProtKB-EC"/>
</dbReference>
<reference evidence="20 21" key="1">
    <citation type="submission" date="2009-04" db="EMBL/GenBank/DDBJ databases">
        <authorList>
            <person name="Reysenbach A.-L."/>
            <person name="Heidelberg J.F."/>
            <person name="Nelson W.C."/>
        </authorList>
    </citation>
    <scope>NUCLEOTIDE SEQUENCE [LARGE SCALE GENOMIC DNA]</scope>
    <source>
        <strain evidence="20 21">SS-5</strain>
    </source>
</reference>
<dbReference type="Pfam" id="PF25596">
    <property type="entry name" value="CPSase_L_D1"/>
    <property type="match status" value="1"/>
</dbReference>
<dbReference type="Gene3D" id="3.40.50.20">
    <property type="match status" value="1"/>
</dbReference>
<dbReference type="GO" id="GO:0044205">
    <property type="term" value="P:'de novo' UMP biosynthetic process"/>
    <property type="evidence" value="ECO:0007669"/>
    <property type="project" value="UniProtKB-UniPathway"/>
</dbReference>
<dbReference type="SUPFAM" id="SSF56059">
    <property type="entry name" value="Glutathione synthetase ATP-binding domain-like"/>
    <property type="match status" value="1"/>
</dbReference>
<dbReference type="PROSITE" id="PS51855">
    <property type="entry name" value="MGS"/>
    <property type="match status" value="1"/>
</dbReference>
<evidence type="ECO:0000256" key="2">
    <source>
        <dbReference type="ARBA" id="ARBA00004812"/>
    </source>
</evidence>
<evidence type="ECO:0000256" key="5">
    <source>
        <dbReference type="ARBA" id="ARBA00022571"/>
    </source>
</evidence>
<evidence type="ECO:0000256" key="13">
    <source>
        <dbReference type="ARBA" id="ARBA00022975"/>
    </source>
</evidence>
<keyword evidence="10 17" id="KW-0547">Nucleotide-binding</keyword>
<dbReference type="NCBIfam" id="NF003671">
    <property type="entry name" value="PRK05294.1"/>
    <property type="match status" value="1"/>
</dbReference>